<dbReference type="Gene3D" id="2.30.110.10">
    <property type="entry name" value="Electron Transport, Fmn-binding Protein, Chain A"/>
    <property type="match status" value="1"/>
</dbReference>
<sequence length="650" mass="69743">MATLGGAGFGWHHGELEVQRMLKVPDIYNPTFPGLSGPFGLRVSVSPMLALGTLDAQGRPWTTVWAGERGFARPIAENVLGVRGEVDVDNDPVFRALWGLDETGGVELNAVVRPNDGQGKMISGASIDLSHRDRVKLGGHMIAGAVTDLKRQDGGAGNSSGELQMAFAINESLGNCPKYLNKREVAPRTPTPGKVERTLPLSDDAVNVIKQADLFFLSSTDGNSMDSNHRGGPPGFVRVARNDEGGVELVFPEYSGNRYYQTLGNLKIDPRLGIVVPNFDTSDVLYITGTTDLLFGSDAAAYMPRTNFAVKIIVSSAIFVQGGLPFRNVSAVDYSPYNPSVRALISEGAVDPVASASPTSAVLTLSRREPLSPSITRFTFKLTPAPGSEGKPAPTWQPGQHATLDFAPELDHGWEHMCDSDPRSLNDDYIRTFTVSNHPPPRTSSGAEPLEVQITARVGGPTTSHLQRYNLNNGLPLEIPLRGFGGGERFRIAPALEGGQGEALFVAGGVGITPLLAQAPELLQIAGSGGAPAAFRVLWTLRAADLGLVVDSLERIPGLAERVKLFVTGTVPQGEADGGEDDPVSKLEKLGVAGLERRRIQKEDVVAEQPPSNDENTTRRKFFLCAGPALLKDLREWLEGEEVVWEDFGY</sequence>
<proteinExistence type="predicted"/>
<dbReference type="PANTHER" id="PTHR42815:SF2">
    <property type="entry name" value="FAD-BINDING, PUTATIVE (AFU_ORTHOLOGUE AFUA_6G07600)-RELATED"/>
    <property type="match status" value="1"/>
</dbReference>
<dbReference type="GeneID" id="39581011"/>
<dbReference type="STRING" id="1314773.A0A3N2PQ95"/>
<dbReference type="PROSITE" id="PS51384">
    <property type="entry name" value="FAD_FR"/>
    <property type="match status" value="1"/>
</dbReference>
<dbReference type="RefSeq" id="XP_028464440.1">
    <property type="nucleotide sequence ID" value="XM_028612533.1"/>
</dbReference>
<dbReference type="InterPro" id="IPR017927">
    <property type="entry name" value="FAD-bd_FR_type"/>
</dbReference>
<organism evidence="2 3">
    <name type="scientific">Sodiomyces alkalinus (strain CBS 110278 / VKM F-3762 / F11)</name>
    <name type="common">Alkaliphilic filamentous fungus</name>
    <dbReference type="NCBI Taxonomy" id="1314773"/>
    <lineage>
        <taxon>Eukaryota</taxon>
        <taxon>Fungi</taxon>
        <taxon>Dikarya</taxon>
        <taxon>Ascomycota</taxon>
        <taxon>Pezizomycotina</taxon>
        <taxon>Sordariomycetes</taxon>
        <taxon>Hypocreomycetidae</taxon>
        <taxon>Glomerellales</taxon>
        <taxon>Plectosphaerellaceae</taxon>
        <taxon>Sodiomyces</taxon>
    </lineage>
</organism>
<evidence type="ECO:0000313" key="2">
    <source>
        <dbReference type="EMBL" id="ROT36634.1"/>
    </source>
</evidence>
<accession>A0A3N2PQ95</accession>
<dbReference type="InterPro" id="IPR017938">
    <property type="entry name" value="Riboflavin_synthase-like_b-brl"/>
</dbReference>
<protein>
    <recommendedName>
        <fullName evidence="1">FAD-binding FR-type domain-containing protein</fullName>
    </recommendedName>
</protein>
<evidence type="ECO:0000313" key="3">
    <source>
        <dbReference type="Proteomes" id="UP000272025"/>
    </source>
</evidence>
<dbReference type="SUPFAM" id="SSF52343">
    <property type="entry name" value="Ferredoxin reductase-like, C-terminal NADP-linked domain"/>
    <property type="match status" value="1"/>
</dbReference>
<gene>
    <name evidence="2" type="ORF">SODALDRAFT_335736</name>
</gene>
<dbReference type="Proteomes" id="UP000272025">
    <property type="component" value="Unassembled WGS sequence"/>
</dbReference>
<dbReference type="GO" id="GO:0016491">
    <property type="term" value="F:oxidoreductase activity"/>
    <property type="evidence" value="ECO:0007669"/>
    <property type="project" value="InterPro"/>
</dbReference>
<dbReference type="EMBL" id="ML119059">
    <property type="protein sequence ID" value="ROT36634.1"/>
    <property type="molecule type" value="Genomic_DNA"/>
</dbReference>
<dbReference type="InterPro" id="IPR039261">
    <property type="entry name" value="FNR_nucleotide-bd"/>
</dbReference>
<feature type="domain" description="FAD-binding FR-type" evidence="1">
    <location>
        <begin position="358"/>
        <end position="491"/>
    </location>
</feature>
<evidence type="ECO:0000259" key="1">
    <source>
        <dbReference type="PROSITE" id="PS51384"/>
    </source>
</evidence>
<keyword evidence="3" id="KW-1185">Reference proteome</keyword>
<dbReference type="PANTHER" id="PTHR42815">
    <property type="entry name" value="FAD-BINDING, PUTATIVE (AFU_ORTHOLOGUE AFUA_6G07600)-RELATED"/>
    <property type="match status" value="1"/>
</dbReference>
<dbReference type="AlphaFoldDB" id="A0A3N2PQ95"/>
<dbReference type="Gene3D" id="2.40.30.10">
    <property type="entry name" value="Translation factors"/>
    <property type="match status" value="1"/>
</dbReference>
<dbReference type="InterPro" id="IPR012349">
    <property type="entry name" value="Split_barrel_FMN-bd"/>
</dbReference>
<name>A0A3N2PQ95_SODAK</name>
<dbReference type="SUPFAM" id="SSF63380">
    <property type="entry name" value="Riboflavin synthase domain-like"/>
    <property type="match status" value="1"/>
</dbReference>
<dbReference type="Gene3D" id="3.40.50.80">
    <property type="entry name" value="Nucleotide-binding domain of ferredoxin-NADP reductase (FNR) module"/>
    <property type="match status" value="1"/>
</dbReference>
<reference evidence="2 3" key="1">
    <citation type="journal article" date="2018" name="Mol. Ecol.">
        <title>The obligate alkalophilic soda-lake fungus Sodiomyces alkalinus has shifted to a protein diet.</title>
        <authorList>
            <person name="Grum-Grzhimaylo A.A."/>
            <person name="Falkoski D.L."/>
            <person name="van den Heuvel J."/>
            <person name="Valero-Jimenez C.A."/>
            <person name="Min B."/>
            <person name="Choi I.G."/>
            <person name="Lipzen A."/>
            <person name="Daum C.G."/>
            <person name="Aanen D.K."/>
            <person name="Tsang A."/>
            <person name="Henrissat B."/>
            <person name="Bilanenko E.N."/>
            <person name="de Vries R.P."/>
            <person name="van Kan J.A.L."/>
            <person name="Grigoriev I.V."/>
            <person name="Debets A.J.M."/>
        </authorList>
    </citation>
    <scope>NUCLEOTIDE SEQUENCE [LARGE SCALE GENOMIC DNA]</scope>
    <source>
        <strain evidence="2 3">F11</strain>
    </source>
</reference>
<dbReference type="OrthoDB" id="436496at2759"/>